<dbReference type="GO" id="GO:0003677">
    <property type="term" value="F:DNA binding"/>
    <property type="evidence" value="ECO:0007669"/>
    <property type="project" value="UniProtKB-KW"/>
</dbReference>
<dbReference type="Pfam" id="PF01796">
    <property type="entry name" value="OB_ChsH2_C"/>
    <property type="match status" value="1"/>
</dbReference>
<dbReference type="InterPro" id="IPR052513">
    <property type="entry name" value="Thioester_dehydratase-like"/>
</dbReference>
<dbReference type="InterPro" id="IPR022002">
    <property type="entry name" value="ChsH2_Znr"/>
</dbReference>
<accession>A0A848GB24</accession>
<protein>
    <submittedName>
        <fullName evidence="3">DNA-binding protein</fullName>
    </submittedName>
</protein>
<dbReference type="PANTHER" id="PTHR34075">
    <property type="entry name" value="BLR3430 PROTEIN"/>
    <property type="match status" value="1"/>
</dbReference>
<keyword evidence="3" id="KW-0238">DNA-binding</keyword>
<proteinExistence type="predicted"/>
<feature type="domain" description="ChsH2 rubredoxin-like zinc ribbon" evidence="2">
    <location>
        <begin position="16"/>
        <end position="51"/>
    </location>
</feature>
<dbReference type="RefSeq" id="WP_169148261.1">
    <property type="nucleotide sequence ID" value="NZ_JABBGA010000034.1"/>
</dbReference>
<dbReference type="InterPro" id="IPR012340">
    <property type="entry name" value="NA-bd_OB-fold"/>
</dbReference>
<evidence type="ECO:0000259" key="1">
    <source>
        <dbReference type="Pfam" id="PF01796"/>
    </source>
</evidence>
<dbReference type="Gene3D" id="6.10.30.10">
    <property type="match status" value="1"/>
</dbReference>
<dbReference type="PANTHER" id="PTHR34075:SF5">
    <property type="entry name" value="BLR3430 PROTEIN"/>
    <property type="match status" value="1"/>
</dbReference>
<name>A0A848GB24_9RHOO</name>
<reference evidence="3 4" key="1">
    <citation type="submission" date="2020-04" db="EMBL/GenBank/DDBJ databases">
        <title>Zoogloea sp. G-4-1-14 isolated from soil.</title>
        <authorList>
            <person name="Dahal R.H."/>
        </authorList>
    </citation>
    <scope>NUCLEOTIDE SEQUENCE [LARGE SCALE GENOMIC DNA]</scope>
    <source>
        <strain evidence="3 4">G-4-1-14</strain>
    </source>
</reference>
<dbReference type="SUPFAM" id="SSF50249">
    <property type="entry name" value="Nucleic acid-binding proteins"/>
    <property type="match status" value="1"/>
</dbReference>
<dbReference type="AlphaFoldDB" id="A0A848GB24"/>
<organism evidence="3 4">
    <name type="scientific">Zoogloea dura</name>
    <dbReference type="NCBI Taxonomy" id="2728840"/>
    <lineage>
        <taxon>Bacteria</taxon>
        <taxon>Pseudomonadati</taxon>
        <taxon>Pseudomonadota</taxon>
        <taxon>Betaproteobacteria</taxon>
        <taxon>Rhodocyclales</taxon>
        <taxon>Zoogloeaceae</taxon>
        <taxon>Zoogloea</taxon>
    </lineage>
</organism>
<sequence>MARKLPALNPDNSAFWQGGAEGTLNMHHCQGCQRYFHPPAPICPRCLSQDVGPRPVSGRGKVLSYTINHQRWNADVEMPYVVAIIELADQPGLRLVSNIVGMPVDEVHIDMPVRVTFSQVEDVWLPFFEREA</sequence>
<feature type="domain" description="ChsH2 C-terminal OB-fold" evidence="1">
    <location>
        <begin position="54"/>
        <end position="117"/>
    </location>
</feature>
<evidence type="ECO:0000313" key="3">
    <source>
        <dbReference type="EMBL" id="NML28739.1"/>
    </source>
</evidence>
<dbReference type="InterPro" id="IPR002878">
    <property type="entry name" value="ChsH2_C"/>
</dbReference>
<dbReference type="Pfam" id="PF12172">
    <property type="entry name" value="zf-ChsH2"/>
    <property type="match status" value="1"/>
</dbReference>
<evidence type="ECO:0000259" key="2">
    <source>
        <dbReference type="Pfam" id="PF12172"/>
    </source>
</evidence>
<gene>
    <name evidence="3" type="ORF">HHL15_23580</name>
</gene>
<dbReference type="EMBL" id="JABBGA010000034">
    <property type="protein sequence ID" value="NML28739.1"/>
    <property type="molecule type" value="Genomic_DNA"/>
</dbReference>
<evidence type="ECO:0000313" key="4">
    <source>
        <dbReference type="Proteomes" id="UP000580043"/>
    </source>
</evidence>
<dbReference type="Proteomes" id="UP000580043">
    <property type="component" value="Unassembled WGS sequence"/>
</dbReference>
<comment type="caution">
    <text evidence="3">The sequence shown here is derived from an EMBL/GenBank/DDBJ whole genome shotgun (WGS) entry which is preliminary data.</text>
</comment>
<keyword evidence="4" id="KW-1185">Reference proteome</keyword>